<name>A0A1S8DHQ0_9GAMM</name>
<dbReference type="PANTHER" id="PTHR23416">
    <property type="entry name" value="SIALIC ACID SYNTHASE-RELATED"/>
    <property type="match status" value="1"/>
</dbReference>
<proteinExistence type="predicted"/>
<dbReference type="CDD" id="cd04647">
    <property type="entry name" value="LbH_MAT_like"/>
    <property type="match status" value="1"/>
</dbReference>
<evidence type="ECO:0000313" key="5">
    <source>
        <dbReference type="EMBL" id="ONM44934.1"/>
    </source>
</evidence>
<dbReference type="InterPro" id="IPR011004">
    <property type="entry name" value="Trimer_LpxA-like_sf"/>
</dbReference>
<evidence type="ECO:0008006" key="7">
    <source>
        <dbReference type="Google" id="ProtNLM"/>
    </source>
</evidence>
<accession>A0A1S8DHQ0</accession>
<dbReference type="PANTHER" id="PTHR23416:SF78">
    <property type="entry name" value="LIPOPOLYSACCHARIDE BIOSYNTHESIS O-ACETYL TRANSFERASE WBBJ-RELATED"/>
    <property type="match status" value="1"/>
</dbReference>
<dbReference type="OrthoDB" id="9815592at2"/>
<dbReference type="EMBL" id="MUBC01000008">
    <property type="protein sequence ID" value="ONM44934.1"/>
    <property type="molecule type" value="Genomic_DNA"/>
</dbReference>
<dbReference type="GO" id="GO:0016746">
    <property type="term" value="F:acyltransferase activity"/>
    <property type="evidence" value="ECO:0007669"/>
    <property type="project" value="UniProtKB-KW"/>
</dbReference>
<evidence type="ECO:0000256" key="3">
    <source>
        <dbReference type="ARBA" id="ARBA00023315"/>
    </source>
</evidence>
<dbReference type="SUPFAM" id="SSF51161">
    <property type="entry name" value="Trimeric LpxA-like enzymes"/>
    <property type="match status" value="1"/>
</dbReference>
<evidence type="ECO:0000256" key="2">
    <source>
        <dbReference type="ARBA" id="ARBA00022737"/>
    </source>
</evidence>
<comment type="caution">
    <text evidence="5">The sequence shown here is derived from an EMBL/GenBank/DDBJ whole genome shotgun (WGS) entry which is preliminary data.</text>
</comment>
<feature type="compositionally biased region" description="Polar residues" evidence="4">
    <location>
        <begin position="211"/>
        <end position="224"/>
    </location>
</feature>
<dbReference type="Proteomes" id="UP000242847">
    <property type="component" value="Unassembled WGS sequence"/>
</dbReference>
<evidence type="ECO:0000256" key="4">
    <source>
        <dbReference type="SAM" id="MobiDB-lite"/>
    </source>
</evidence>
<evidence type="ECO:0000256" key="1">
    <source>
        <dbReference type="ARBA" id="ARBA00022679"/>
    </source>
</evidence>
<feature type="region of interest" description="Disordered" evidence="4">
    <location>
        <begin position="199"/>
        <end position="224"/>
    </location>
</feature>
<evidence type="ECO:0000313" key="6">
    <source>
        <dbReference type="Proteomes" id="UP000242847"/>
    </source>
</evidence>
<gene>
    <name evidence="5" type="ORF">BXT89_05285</name>
</gene>
<sequence length="224" mass="24115">MGIIARIKRDGFRRTAVHRLLKKHGQLRAFIFRALLSENKPILDSAKIVQPTQFSGKGRITISKARLGFFPSPGFLSGSGYLEARAENAIIEIAESTTINNGFTIIADKSSIHIGKRCLIGPDFFAADSDFHGMSVEDRTSGNYDCKPVKIGDDVFIGQGVKVMKGVHIGQGAVIGSGSVVVTDIEPFTINAGVPAKKLRSLPRPQDNPAEATSSHQNTEAAQL</sequence>
<dbReference type="Pfam" id="PF00132">
    <property type="entry name" value="Hexapep"/>
    <property type="match status" value="1"/>
</dbReference>
<dbReference type="InterPro" id="IPR051159">
    <property type="entry name" value="Hexapeptide_acetyltransf"/>
</dbReference>
<reference evidence="5 6" key="1">
    <citation type="submission" date="2017-01" db="EMBL/GenBank/DDBJ databases">
        <title>Draft genome sequence of Pseudomonas pachastrellae type strain CCUG 46540T from a deep sea.</title>
        <authorList>
            <person name="Gomila M."/>
            <person name="Mulet M."/>
            <person name="Lalucat J."/>
            <person name="Garcia-Valdes E."/>
        </authorList>
    </citation>
    <scope>NUCLEOTIDE SEQUENCE [LARGE SCALE GENOMIC DNA]</scope>
    <source>
        <strain evidence="5 6">CCUG 46540</strain>
    </source>
</reference>
<dbReference type="PROSITE" id="PS00101">
    <property type="entry name" value="HEXAPEP_TRANSFERASES"/>
    <property type="match status" value="1"/>
</dbReference>
<keyword evidence="1" id="KW-0808">Transferase</keyword>
<keyword evidence="3" id="KW-0012">Acyltransferase</keyword>
<keyword evidence="6" id="KW-1185">Reference proteome</keyword>
<dbReference type="AlphaFoldDB" id="A0A1S8DHQ0"/>
<dbReference type="InterPro" id="IPR018357">
    <property type="entry name" value="Hexapep_transf_CS"/>
</dbReference>
<protein>
    <recommendedName>
        <fullName evidence="7">Acyltransferase</fullName>
    </recommendedName>
</protein>
<dbReference type="STRING" id="254161.SAMN05216256_11250"/>
<organism evidence="5 6">
    <name type="scientific">Halopseudomonas pachastrellae</name>
    <dbReference type="NCBI Taxonomy" id="254161"/>
    <lineage>
        <taxon>Bacteria</taxon>
        <taxon>Pseudomonadati</taxon>
        <taxon>Pseudomonadota</taxon>
        <taxon>Gammaproteobacteria</taxon>
        <taxon>Pseudomonadales</taxon>
        <taxon>Pseudomonadaceae</taxon>
        <taxon>Halopseudomonas</taxon>
    </lineage>
</organism>
<dbReference type="InterPro" id="IPR001451">
    <property type="entry name" value="Hexapep"/>
</dbReference>
<keyword evidence="2" id="KW-0677">Repeat</keyword>
<dbReference type="RefSeq" id="WP_083725440.1">
    <property type="nucleotide sequence ID" value="NZ_FOUD01000012.1"/>
</dbReference>
<dbReference type="Gene3D" id="2.160.10.10">
    <property type="entry name" value="Hexapeptide repeat proteins"/>
    <property type="match status" value="1"/>
</dbReference>